<dbReference type="InterPro" id="IPR007627">
    <property type="entry name" value="RNA_pol_sigma70_r2"/>
</dbReference>
<dbReference type="Proteomes" id="UP000594759">
    <property type="component" value="Chromosome"/>
</dbReference>
<dbReference type="InterPro" id="IPR014327">
    <property type="entry name" value="RNA_pol_sigma70_bacteroid"/>
</dbReference>
<organism evidence="7 8">
    <name type="scientific">Pedobacter endophyticus</name>
    <dbReference type="NCBI Taxonomy" id="2789740"/>
    <lineage>
        <taxon>Bacteria</taxon>
        <taxon>Pseudomonadati</taxon>
        <taxon>Bacteroidota</taxon>
        <taxon>Sphingobacteriia</taxon>
        <taxon>Sphingobacteriales</taxon>
        <taxon>Sphingobacteriaceae</taxon>
        <taxon>Pedobacter</taxon>
    </lineage>
</organism>
<evidence type="ECO:0000256" key="2">
    <source>
        <dbReference type="ARBA" id="ARBA00023015"/>
    </source>
</evidence>
<dbReference type="InterPro" id="IPR013325">
    <property type="entry name" value="RNA_pol_sigma_r2"/>
</dbReference>
<dbReference type="InterPro" id="IPR014284">
    <property type="entry name" value="RNA_pol_sigma-70_dom"/>
</dbReference>
<evidence type="ECO:0000313" key="7">
    <source>
        <dbReference type="EMBL" id="QPH38551.1"/>
    </source>
</evidence>
<protein>
    <submittedName>
        <fullName evidence="7">RNA polymerase sigma-70 factor</fullName>
    </submittedName>
</protein>
<dbReference type="Gene3D" id="1.10.10.10">
    <property type="entry name" value="Winged helix-like DNA-binding domain superfamily/Winged helix DNA-binding domain"/>
    <property type="match status" value="1"/>
</dbReference>
<dbReference type="InterPro" id="IPR039425">
    <property type="entry name" value="RNA_pol_sigma-70-like"/>
</dbReference>
<dbReference type="NCBIfam" id="TIGR02985">
    <property type="entry name" value="Sig70_bacteroi1"/>
    <property type="match status" value="1"/>
</dbReference>
<dbReference type="Gene3D" id="1.10.1740.10">
    <property type="match status" value="1"/>
</dbReference>
<dbReference type="NCBIfam" id="TIGR02937">
    <property type="entry name" value="sigma70-ECF"/>
    <property type="match status" value="1"/>
</dbReference>
<dbReference type="EMBL" id="CP064939">
    <property type="protein sequence ID" value="QPH38551.1"/>
    <property type="molecule type" value="Genomic_DNA"/>
</dbReference>
<dbReference type="InterPro" id="IPR013324">
    <property type="entry name" value="RNA_pol_sigma_r3/r4-like"/>
</dbReference>
<dbReference type="RefSeq" id="WP_196098028.1">
    <property type="nucleotide sequence ID" value="NZ_CP064939.1"/>
</dbReference>
<evidence type="ECO:0000256" key="3">
    <source>
        <dbReference type="ARBA" id="ARBA00023082"/>
    </source>
</evidence>
<proteinExistence type="inferred from homology"/>
<dbReference type="AlphaFoldDB" id="A0A7U3Q4P9"/>
<dbReference type="PANTHER" id="PTHR43133">
    <property type="entry name" value="RNA POLYMERASE ECF-TYPE SIGMA FACTO"/>
    <property type="match status" value="1"/>
</dbReference>
<dbReference type="Pfam" id="PF08281">
    <property type="entry name" value="Sigma70_r4_2"/>
    <property type="match status" value="1"/>
</dbReference>
<dbReference type="PANTHER" id="PTHR43133:SF46">
    <property type="entry name" value="RNA POLYMERASE SIGMA-70 FACTOR ECF SUBFAMILY"/>
    <property type="match status" value="1"/>
</dbReference>
<evidence type="ECO:0000256" key="4">
    <source>
        <dbReference type="ARBA" id="ARBA00023163"/>
    </source>
</evidence>
<reference evidence="7 8" key="1">
    <citation type="submission" date="2020-11" db="EMBL/GenBank/DDBJ databases">
        <title>Pedobacter endophytica, an endophytic bacteria isolated form Carex pumila.</title>
        <authorList>
            <person name="Peng Y."/>
            <person name="Jiang L."/>
            <person name="Lee J."/>
        </authorList>
    </citation>
    <scope>NUCLEOTIDE SEQUENCE [LARGE SCALE GENOMIC DNA]</scope>
    <source>
        <strain evidence="7 8">JBR3-12</strain>
    </source>
</reference>
<evidence type="ECO:0000259" key="5">
    <source>
        <dbReference type="Pfam" id="PF04542"/>
    </source>
</evidence>
<dbReference type="Pfam" id="PF04542">
    <property type="entry name" value="Sigma70_r2"/>
    <property type="match status" value="1"/>
</dbReference>
<accession>A0A7U3Q4P9</accession>
<dbReference type="KEGG" id="pex:IZT61_15875"/>
<name>A0A7U3Q4P9_9SPHI</name>
<gene>
    <name evidence="7" type="ORF">IZT61_15875</name>
</gene>
<dbReference type="InterPro" id="IPR036388">
    <property type="entry name" value="WH-like_DNA-bd_sf"/>
</dbReference>
<dbReference type="GO" id="GO:0006352">
    <property type="term" value="P:DNA-templated transcription initiation"/>
    <property type="evidence" value="ECO:0007669"/>
    <property type="project" value="InterPro"/>
</dbReference>
<dbReference type="SUPFAM" id="SSF88946">
    <property type="entry name" value="Sigma2 domain of RNA polymerase sigma factors"/>
    <property type="match status" value="1"/>
</dbReference>
<evidence type="ECO:0000256" key="1">
    <source>
        <dbReference type="ARBA" id="ARBA00010641"/>
    </source>
</evidence>
<sequence length="202" mass="23797">MSLKISKTYNDEEALAQMALDNQDAFKALYEKYSGKMLLYAFNVIKNKETAEDIIQNIFVDFWSKRTHVEINNIESYLFRAVKYQIFNFFRNQKLAIEDITRLNIIDISISASQKIEYHQLEKTINEMVAKLPKRCKEIFEMSRFKFKSHKEIADELGISVQAVKNQISRALIFIKDELRKEEYLLFSFFIANLLLVGNTTH</sequence>
<dbReference type="CDD" id="cd06171">
    <property type="entry name" value="Sigma70_r4"/>
    <property type="match status" value="1"/>
</dbReference>
<comment type="similarity">
    <text evidence="1">Belongs to the sigma-70 factor family. ECF subfamily.</text>
</comment>
<evidence type="ECO:0000259" key="6">
    <source>
        <dbReference type="Pfam" id="PF08281"/>
    </source>
</evidence>
<feature type="domain" description="RNA polymerase sigma factor 70 region 4 type 2" evidence="6">
    <location>
        <begin position="125"/>
        <end position="172"/>
    </location>
</feature>
<evidence type="ECO:0000313" key="8">
    <source>
        <dbReference type="Proteomes" id="UP000594759"/>
    </source>
</evidence>
<keyword evidence="8" id="KW-1185">Reference proteome</keyword>
<feature type="domain" description="RNA polymerase sigma-70 region 2" evidence="5">
    <location>
        <begin position="29"/>
        <end position="94"/>
    </location>
</feature>
<dbReference type="InterPro" id="IPR013249">
    <property type="entry name" value="RNA_pol_sigma70_r4_t2"/>
</dbReference>
<dbReference type="GO" id="GO:0003677">
    <property type="term" value="F:DNA binding"/>
    <property type="evidence" value="ECO:0007669"/>
    <property type="project" value="InterPro"/>
</dbReference>
<dbReference type="SUPFAM" id="SSF88659">
    <property type="entry name" value="Sigma3 and sigma4 domains of RNA polymerase sigma factors"/>
    <property type="match status" value="1"/>
</dbReference>
<keyword evidence="3" id="KW-0731">Sigma factor</keyword>
<keyword evidence="2" id="KW-0805">Transcription regulation</keyword>
<keyword evidence="4" id="KW-0804">Transcription</keyword>
<dbReference type="GO" id="GO:0016987">
    <property type="term" value="F:sigma factor activity"/>
    <property type="evidence" value="ECO:0007669"/>
    <property type="project" value="UniProtKB-KW"/>
</dbReference>